<feature type="transmembrane region" description="Helical" evidence="2">
    <location>
        <begin position="61"/>
        <end position="85"/>
    </location>
</feature>
<name>A0A6P0UPK8_9FLAO</name>
<accession>A0A6P0UPK8</accession>
<protein>
    <submittedName>
        <fullName evidence="3">Uncharacterized protein</fullName>
    </submittedName>
</protein>
<gene>
    <name evidence="3" type="ORF">GWK08_09985</name>
</gene>
<reference evidence="3 4" key="1">
    <citation type="submission" date="2020-01" db="EMBL/GenBank/DDBJ databases">
        <title>Leptobacterium flavescens.</title>
        <authorList>
            <person name="Wang G."/>
        </authorList>
    </citation>
    <scope>NUCLEOTIDE SEQUENCE [LARGE SCALE GENOMIC DNA]</scope>
    <source>
        <strain evidence="3 4">KCTC 22160</strain>
    </source>
</reference>
<evidence type="ECO:0000313" key="4">
    <source>
        <dbReference type="Proteomes" id="UP000468581"/>
    </source>
</evidence>
<feature type="transmembrane region" description="Helical" evidence="2">
    <location>
        <begin position="124"/>
        <end position="141"/>
    </location>
</feature>
<comment type="caution">
    <text evidence="3">The sequence shown here is derived from an EMBL/GenBank/DDBJ whole genome shotgun (WGS) entry which is preliminary data.</text>
</comment>
<dbReference type="RefSeq" id="WP_163606906.1">
    <property type="nucleotide sequence ID" value="NZ_JAABOO010000002.1"/>
</dbReference>
<keyword evidence="2" id="KW-1133">Transmembrane helix</keyword>
<evidence type="ECO:0000256" key="2">
    <source>
        <dbReference type="SAM" id="Phobius"/>
    </source>
</evidence>
<organism evidence="3 4">
    <name type="scientific">Leptobacterium flavescens</name>
    <dbReference type="NCBI Taxonomy" id="472055"/>
    <lineage>
        <taxon>Bacteria</taxon>
        <taxon>Pseudomonadati</taxon>
        <taxon>Bacteroidota</taxon>
        <taxon>Flavobacteriia</taxon>
        <taxon>Flavobacteriales</taxon>
        <taxon>Flavobacteriaceae</taxon>
        <taxon>Leptobacterium</taxon>
    </lineage>
</organism>
<dbReference type="EMBL" id="JAABOO010000002">
    <property type="protein sequence ID" value="NER13769.1"/>
    <property type="molecule type" value="Genomic_DNA"/>
</dbReference>
<proteinExistence type="predicted"/>
<feature type="transmembrane region" description="Helical" evidence="2">
    <location>
        <begin position="20"/>
        <end position="41"/>
    </location>
</feature>
<keyword evidence="2" id="KW-0812">Transmembrane</keyword>
<keyword evidence="4" id="KW-1185">Reference proteome</keyword>
<dbReference type="Proteomes" id="UP000468581">
    <property type="component" value="Unassembled WGS sequence"/>
</dbReference>
<feature type="coiled-coil region" evidence="1">
    <location>
        <begin position="155"/>
        <end position="182"/>
    </location>
</feature>
<feature type="transmembrane region" description="Helical" evidence="2">
    <location>
        <begin position="92"/>
        <end position="112"/>
    </location>
</feature>
<keyword evidence="2" id="KW-0472">Membrane</keyword>
<sequence>MTSAENKNKLDLTKSKRKKYLVKTSIVAALIAISPYIFYLYESFPNAEVWETRFFTFYSNYYSNVQIAMWVYMNKIVPLYLFIIWFFTCKHWWYHILLIPISMYAFQLFEAFNDEAGYVDEVEIFYLIPIMMIIIPLVYWIRIRLFDKLVYGIDLKAIERELDEYKEKERLEKLKKEEERKKRLSDIH</sequence>
<evidence type="ECO:0000313" key="3">
    <source>
        <dbReference type="EMBL" id="NER13769.1"/>
    </source>
</evidence>
<dbReference type="AlphaFoldDB" id="A0A6P0UPK8"/>
<keyword evidence="1" id="KW-0175">Coiled coil</keyword>
<evidence type="ECO:0000256" key="1">
    <source>
        <dbReference type="SAM" id="Coils"/>
    </source>
</evidence>